<dbReference type="FunFam" id="3.30.870.10:FF:000011">
    <property type="entry name" value="Phospholipase"/>
    <property type="match status" value="1"/>
</dbReference>
<dbReference type="GO" id="GO:0035556">
    <property type="term" value="P:intracellular signal transduction"/>
    <property type="evidence" value="ECO:0007669"/>
    <property type="project" value="InterPro"/>
</dbReference>
<dbReference type="GO" id="GO:0004630">
    <property type="term" value="F:phospholipase D activity"/>
    <property type="evidence" value="ECO:0007669"/>
    <property type="project" value="UniProtKB-UniRule"/>
</dbReference>
<dbReference type="PIRSF" id="PIRSF009376">
    <property type="entry name" value="Phospholipase_D_euk"/>
    <property type="match status" value="1"/>
</dbReference>
<dbReference type="InterPro" id="IPR001736">
    <property type="entry name" value="PLipase_D/transphosphatidylase"/>
</dbReference>
<feature type="compositionally biased region" description="Low complexity" evidence="8">
    <location>
        <begin position="58"/>
        <end position="71"/>
    </location>
</feature>
<feature type="region of interest" description="Disordered" evidence="8">
    <location>
        <begin position="1360"/>
        <end position="1429"/>
    </location>
</feature>
<evidence type="ECO:0000256" key="4">
    <source>
        <dbReference type="ARBA" id="ARBA00022801"/>
    </source>
</evidence>
<accession>A0A4T0FIW4</accession>
<dbReference type="EMBL" id="SPNW01000042">
    <property type="protein sequence ID" value="TIA88119.1"/>
    <property type="molecule type" value="Genomic_DNA"/>
</dbReference>
<feature type="compositionally biased region" description="Polar residues" evidence="8">
    <location>
        <begin position="1260"/>
        <end position="1270"/>
    </location>
</feature>
<evidence type="ECO:0000259" key="9">
    <source>
        <dbReference type="PROSITE" id="PS50035"/>
    </source>
</evidence>
<comment type="caution">
    <text evidence="11">The sequence shown here is derived from an EMBL/GenBank/DDBJ whole genome shotgun (WGS) entry which is preliminary data.</text>
</comment>
<evidence type="ECO:0000256" key="1">
    <source>
        <dbReference type="ARBA" id="ARBA00000798"/>
    </source>
</evidence>
<evidence type="ECO:0000313" key="12">
    <source>
        <dbReference type="Proteomes" id="UP000310189"/>
    </source>
</evidence>
<evidence type="ECO:0000256" key="7">
    <source>
        <dbReference type="PIRNR" id="PIRNR009376"/>
    </source>
</evidence>
<dbReference type="InterPro" id="IPR015679">
    <property type="entry name" value="PLipase_D_fam"/>
</dbReference>
<dbReference type="InterPro" id="IPR016555">
    <property type="entry name" value="PLipase_D_euk"/>
</dbReference>
<keyword evidence="5 7" id="KW-0442">Lipid degradation</keyword>
<dbReference type="SUPFAM" id="SSF64268">
    <property type="entry name" value="PX domain"/>
    <property type="match status" value="1"/>
</dbReference>
<dbReference type="Proteomes" id="UP000310189">
    <property type="component" value="Unassembled WGS sequence"/>
</dbReference>
<keyword evidence="3" id="KW-0677">Repeat</keyword>
<feature type="region of interest" description="Disordered" evidence="8">
    <location>
        <begin position="13"/>
        <end position="213"/>
    </location>
</feature>
<dbReference type="PROSITE" id="PS50035">
    <property type="entry name" value="PLD"/>
    <property type="match status" value="2"/>
</dbReference>
<feature type="compositionally biased region" description="Polar residues" evidence="8">
    <location>
        <begin position="1366"/>
        <end position="1376"/>
    </location>
</feature>
<feature type="region of interest" description="Disordered" evidence="8">
    <location>
        <begin position="505"/>
        <end position="588"/>
    </location>
</feature>
<dbReference type="Gene3D" id="3.30.870.10">
    <property type="entry name" value="Endonuclease Chain A"/>
    <property type="match status" value="2"/>
</dbReference>
<dbReference type="InterPro" id="IPR025202">
    <property type="entry name" value="PLD-like_dom"/>
</dbReference>
<evidence type="ECO:0000256" key="6">
    <source>
        <dbReference type="ARBA" id="ARBA00023098"/>
    </source>
</evidence>
<dbReference type="OrthoDB" id="14911at2759"/>
<feature type="compositionally biased region" description="Low complexity" evidence="8">
    <location>
        <begin position="1377"/>
        <end position="1395"/>
    </location>
</feature>
<evidence type="ECO:0000256" key="8">
    <source>
        <dbReference type="SAM" id="MobiDB-lite"/>
    </source>
</evidence>
<dbReference type="GO" id="GO:0006654">
    <property type="term" value="P:phosphatidic acid biosynthetic process"/>
    <property type="evidence" value="ECO:0007669"/>
    <property type="project" value="InterPro"/>
</dbReference>
<organism evidence="11 12">
    <name type="scientific">Wallemia hederae</name>
    <dbReference type="NCBI Taxonomy" id="1540922"/>
    <lineage>
        <taxon>Eukaryota</taxon>
        <taxon>Fungi</taxon>
        <taxon>Dikarya</taxon>
        <taxon>Basidiomycota</taxon>
        <taxon>Wallemiomycotina</taxon>
        <taxon>Wallemiomycetes</taxon>
        <taxon>Wallemiales</taxon>
        <taxon>Wallemiaceae</taxon>
        <taxon>Wallemia</taxon>
    </lineage>
</organism>
<reference evidence="11 12" key="1">
    <citation type="submission" date="2019-03" db="EMBL/GenBank/DDBJ databases">
        <title>Sequencing 23 genomes of Wallemia ichthyophaga.</title>
        <authorList>
            <person name="Gostincar C."/>
        </authorList>
    </citation>
    <scope>NUCLEOTIDE SEQUENCE [LARGE SCALE GENOMIC DNA]</scope>
    <source>
        <strain evidence="11 12">EXF-5753</strain>
    </source>
</reference>
<evidence type="ECO:0000313" key="11">
    <source>
        <dbReference type="EMBL" id="TIA88119.1"/>
    </source>
</evidence>
<feature type="compositionally biased region" description="Basic and acidic residues" evidence="8">
    <location>
        <begin position="161"/>
        <end position="175"/>
    </location>
</feature>
<dbReference type="PANTHER" id="PTHR18896:SF76">
    <property type="entry name" value="PHOSPHOLIPASE"/>
    <property type="match status" value="1"/>
</dbReference>
<feature type="region of interest" description="Disordered" evidence="8">
    <location>
        <begin position="1136"/>
        <end position="1159"/>
    </location>
</feature>
<keyword evidence="4 7" id="KW-0378">Hydrolase</keyword>
<gene>
    <name evidence="11" type="ORF">E3P99_02758</name>
</gene>
<dbReference type="Pfam" id="PF00787">
    <property type="entry name" value="PX"/>
    <property type="match status" value="1"/>
</dbReference>
<evidence type="ECO:0000256" key="2">
    <source>
        <dbReference type="ARBA" id="ARBA00008664"/>
    </source>
</evidence>
<dbReference type="InterPro" id="IPR001683">
    <property type="entry name" value="PX_dom"/>
</dbReference>
<dbReference type="GO" id="GO:0009395">
    <property type="term" value="P:phospholipid catabolic process"/>
    <property type="evidence" value="ECO:0007669"/>
    <property type="project" value="TreeGrafter"/>
</dbReference>
<feature type="domain" description="PLD phosphodiesterase" evidence="9">
    <location>
        <begin position="751"/>
        <end position="778"/>
    </location>
</feature>
<proteinExistence type="inferred from homology"/>
<feature type="domain" description="PX" evidence="10">
    <location>
        <begin position="267"/>
        <end position="399"/>
    </location>
</feature>
<dbReference type="SMART" id="SM00155">
    <property type="entry name" value="PLDc"/>
    <property type="match status" value="2"/>
</dbReference>
<comment type="catalytic activity">
    <reaction evidence="1 7">
        <text>a 1,2-diacyl-sn-glycero-3-phosphocholine + H2O = a 1,2-diacyl-sn-glycero-3-phosphate + choline + H(+)</text>
        <dbReference type="Rhea" id="RHEA:14445"/>
        <dbReference type="ChEBI" id="CHEBI:15354"/>
        <dbReference type="ChEBI" id="CHEBI:15377"/>
        <dbReference type="ChEBI" id="CHEBI:15378"/>
        <dbReference type="ChEBI" id="CHEBI:57643"/>
        <dbReference type="ChEBI" id="CHEBI:58608"/>
        <dbReference type="EC" id="3.1.4.4"/>
    </reaction>
</comment>
<dbReference type="InterPro" id="IPR036871">
    <property type="entry name" value="PX_dom_sf"/>
</dbReference>
<feature type="region of interest" description="Disordered" evidence="8">
    <location>
        <begin position="1228"/>
        <end position="1287"/>
    </location>
</feature>
<dbReference type="CDD" id="cd09138">
    <property type="entry name" value="PLDc_vPLD1_2_yPLD_like_1"/>
    <property type="match status" value="1"/>
</dbReference>
<feature type="compositionally biased region" description="Polar residues" evidence="8">
    <location>
        <begin position="13"/>
        <end position="32"/>
    </location>
</feature>
<feature type="compositionally biased region" description="Polar residues" evidence="8">
    <location>
        <begin position="176"/>
        <end position="190"/>
    </location>
</feature>
<dbReference type="Gene3D" id="3.30.1520.10">
    <property type="entry name" value="Phox-like domain"/>
    <property type="match status" value="1"/>
</dbReference>
<dbReference type="Pfam" id="PF13091">
    <property type="entry name" value="PLDc_2"/>
    <property type="match status" value="1"/>
</dbReference>
<feature type="compositionally biased region" description="Low complexity" evidence="8">
    <location>
        <begin position="124"/>
        <end position="134"/>
    </location>
</feature>
<dbReference type="PROSITE" id="PS50195">
    <property type="entry name" value="PX"/>
    <property type="match status" value="1"/>
</dbReference>
<dbReference type="SUPFAM" id="SSF56024">
    <property type="entry name" value="Phospholipase D/nuclease"/>
    <property type="match status" value="2"/>
</dbReference>
<sequence>MAKLADLTAELQKTQISNSSNKLVPDSQLTQEPSNLSPPLPPLDTKEPPKPSAKHQRPSSSRPSPTLSMSSYAGTSQHPNPRARLLLNMPDTPTSLAGKEDDPFAKKFAQNDNEMKGVYSAQQSRSSSMGLDSSSEWEDEEPAPKPAKKKKQQQQQQRRTRSQDDTPTKPKESSDLSRPQTATQQLSRKSSFNDKDKDKERQDRPDKHGKQRWAALKSKIIGHKAIQPRTGAEVDLVTECMYGMLPAVMLKMALDRDEHQSPRIPVFLHHLKIRVSDSIHPLSNTHAMFRIECQYGDSNLRWTIYRELRDFVSLHTHFRVASVRRTMEGLPEFPKTSLPYFNLLKREGRLKGRELSKSDFARMQRDSLQNYLIDLIRTTMFSSSANRICRFFEFSALTVCLIQKGGSQGKAGYLRIMSNNCGRLSAQPSIVSGIKIKKLREPKWWIVRDDYLVCVEDAHSINVYDVFLIDSDFSIERPKRYYRQTANAIRAPFVEGEAFLQQHHPHLHGHSNHSRQNSQPKEKEGKLENVKSIETRPSSSYARDNSIDEARLEQQQQQHINENAVDSDNQFISPEEQRKSKNKTRDTSTHTFYIRNGERRMKLVAKNERQMEQFIQSMMMMKNITSWSKVHRFDSFAPVRLNVSAQWLVDGRDYFWQLSRAVSLAQESIYIHDWWLSPELQLRRPGQPKWNLTNLLQRKAAEGVKIYVIVYREVSNEFTPIDSNYTKQTLRSLHENIMVQRSPSHITTGVLYFSHHEKLCVIDQTMAFMGGLDLCFGRWDTPQHICVDEGGENGEDMIWPGKDYSNARVSDFRDVNKPNEDMFDRTNTPRMPWHDVSMQLIGQPARDLSRHFIQRWNYLLRTKHHSRELPFLLPPNDLTNRELEAQKMDGTLEMQICRSCGPWSIGTPDKVEHSIQNAYVKAIQKSEHFVYIENQFFVTSTIVDTTVIENQIGDALVNRIIRAHRENSTWRACIIIPLMPGYAESVDNPNASSVRLIVDCQNRSICRGAHSIFARLRKECIDPDDYITFFSLRSWGKFKSGNLTSEILYIHAKTMTVDDRLTIIGSANINERSQRGDRDSEIASIIRDTDMIDSQMAGRPYKVGRFNHTLRIRLMREHLGIDVDDLNLNEQLAKGDTTEAAAHEQAPPPAGPTDPEHAGIAETAGSKYWQPEHDHVHMSDDKQATNTAAADVEITDPMDRLQNAVKKSVQEMKGEVSEDASVAKKVEQDQADKLTNGEAVSAADKSGGSNLEKRTRARGLSTTSSAMTFTNDRRSRRSTMAASRGNAYTMPFPGPDFDKDSFVDPCADEFFEDIWIAAAIHNTEIYRKVFHCTPDDTITTWRQFKNYSMLADKHKKPIVEEGNGVERSNSGASSKYLNGLSAGNNNGNGSSNGNGADDDSRSHSSHSPKPSRSRRNARNGSVTAEAGGYTRSEVDAMEKLLNQLKGNLVVYPTKFLETEDMSGNFLFNADHLHPLQVYN</sequence>
<dbReference type="CDD" id="cd09141">
    <property type="entry name" value="PLDc_vPLD1_2_yPLD_like_2"/>
    <property type="match status" value="1"/>
</dbReference>
<comment type="similarity">
    <text evidence="2 7">Belongs to the phospholipase D family.</text>
</comment>
<evidence type="ECO:0000259" key="10">
    <source>
        <dbReference type="PROSITE" id="PS50195"/>
    </source>
</evidence>
<keyword evidence="12" id="KW-1185">Reference proteome</keyword>
<protein>
    <recommendedName>
        <fullName evidence="7">Phospholipase</fullName>
        <ecNumber evidence="7">3.1.4.4</ecNumber>
    </recommendedName>
</protein>
<dbReference type="EC" id="3.1.4.4" evidence="7"/>
<feature type="domain" description="PLD phosphodiesterase" evidence="9">
    <location>
        <begin position="1046"/>
        <end position="1073"/>
    </location>
</feature>
<name>A0A4T0FIW4_9BASI</name>
<feature type="compositionally biased region" description="Basic and acidic residues" evidence="8">
    <location>
        <begin position="575"/>
        <end position="588"/>
    </location>
</feature>
<evidence type="ECO:0000256" key="5">
    <source>
        <dbReference type="ARBA" id="ARBA00022963"/>
    </source>
</evidence>
<dbReference type="PANTHER" id="PTHR18896">
    <property type="entry name" value="PHOSPHOLIPASE D"/>
    <property type="match status" value="1"/>
</dbReference>
<feature type="compositionally biased region" description="Polar residues" evidence="8">
    <location>
        <begin position="553"/>
        <end position="572"/>
    </location>
</feature>
<dbReference type="GO" id="GO:0035091">
    <property type="term" value="F:phosphatidylinositol binding"/>
    <property type="evidence" value="ECO:0007669"/>
    <property type="project" value="InterPro"/>
</dbReference>
<evidence type="ECO:0000256" key="3">
    <source>
        <dbReference type="ARBA" id="ARBA00022737"/>
    </source>
</evidence>
<keyword evidence="6" id="KW-0443">Lipid metabolism</keyword>
<feature type="compositionally biased region" description="Basic and acidic residues" evidence="8">
    <location>
        <begin position="191"/>
        <end position="208"/>
    </location>
</feature>
<dbReference type="CDD" id="cd06093">
    <property type="entry name" value="PX_domain"/>
    <property type="match status" value="1"/>
</dbReference>
<feature type="compositionally biased region" description="Basic residues" evidence="8">
    <location>
        <begin position="1403"/>
        <end position="1417"/>
    </location>
</feature>
<feature type="compositionally biased region" description="Basic and acidic residues" evidence="8">
    <location>
        <begin position="520"/>
        <end position="534"/>
    </location>
</feature>
<dbReference type="SMART" id="SM00312">
    <property type="entry name" value="PX"/>
    <property type="match status" value="1"/>
</dbReference>